<dbReference type="AlphaFoldDB" id="A0A941EC77"/>
<dbReference type="Proteomes" id="UP000676325">
    <property type="component" value="Unassembled WGS sequence"/>
</dbReference>
<name>A0A941EC77_9ACTN</name>
<evidence type="ECO:0000259" key="1">
    <source>
        <dbReference type="PROSITE" id="PS50011"/>
    </source>
</evidence>
<comment type="caution">
    <text evidence="2">The sequence shown here is derived from an EMBL/GenBank/DDBJ whole genome shotgun (WGS) entry which is preliminary data.</text>
</comment>
<dbReference type="SUPFAM" id="SSF56112">
    <property type="entry name" value="Protein kinase-like (PK-like)"/>
    <property type="match status" value="1"/>
</dbReference>
<dbReference type="InterPro" id="IPR011009">
    <property type="entry name" value="Kinase-like_dom_sf"/>
</dbReference>
<dbReference type="PROSITE" id="PS50011">
    <property type="entry name" value="PROTEIN_KINASE_DOM"/>
    <property type="match status" value="1"/>
</dbReference>
<keyword evidence="3" id="KW-1185">Reference proteome</keyword>
<proteinExistence type="predicted"/>
<dbReference type="GO" id="GO:0004672">
    <property type="term" value="F:protein kinase activity"/>
    <property type="evidence" value="ECO:0007669"/>
    <property type="project" value="InterPro"/>
</dbReference>
<reference evidence="2" key="1">
    <citation type="submission" date="2021-04" db="EMBL/GenBank/DDBJ databases">
        <title>Genome based classification of Actinospica acidithermotolerans sp. nov., an actinobacterium isolated from an Indonesian hot spring.</title>
        <authorList>
            <person name="Kusuma A.B."/>
            <person name="Putra K.E."/>
            <person name="Nafisah S."/>
            <person name="Loh J."/>
            <person name="Nouioui I."/>
            <person name="Goodfellow M."/>
        </authorList>
    </citation>
    <scope>NUCLEOTIDE SEQUENCE</scope>
    <source>
        <strain evidence="2">MGRD01-02</strain>
    </source>
</reference>
<evidence type="ECO:0000313" key="2">
    <source>
        <dbReference type="EMBL" id="MBR7827933.1"/>
    </source>
</evidence>
<sequence>MMPLRLADLNLGSVLGRGGQGVVYAVRNLRIDQCWDAVYKEYKPSVLAAADLVALEQVVEALPAFATTDAAWLRDNSAWPAGLVQDGGRITGFLMRAVPPDFFFTPLSLSSTTQNKPKLSAFEFLFNDESYMADIGLRITDHDRLMLLAFLAGSLHRMHRLGIAIGDLSPKNLLFRVGARPACFFIDCDAMRVAGSSVLPQVETPDWELPTGEELATPAGDVYKLGLLAIRLFDRNQNSKDLCALEAISKELGELAMRSLDDNPARRPLPVEWLESLYPAAQALPTAPVSSATTATNAAQTTRMPVAAGMYGPGPQQFTPAPGQQPVGVGPARPGNAGLRAFGATLAAAAVLAGLIAAGVGIDHAVRDSQRAAATGAVSSTPTDTGNAAVMPTSDSPTAAPATTAPTSVGIVQIAPSLASDPRAEQVAGMFNTYFQGIDTKNYAQAVNEYDPSGVVDPTNSTQVSDFEKGVSTSNDSQIDLLALAPSGSGAAATAQLTFQSHQSPGYGPQGNTDETCTDWNLTYTLSQSSAGVYLILGTQSASDSAC</sequence>
<protein>
    <recommendedName>
        <fullName evidence="1">Protein kinase domain-containing protein</fullName>
    </recommendedName>
</protein>
<dbReference type="InterPro" id="IPR000719">
    <property type="entry name" value="Prot_kinase_dom"/>
</dbReference>
<feature type="domain" description="Protein kinase" evidence="1">
    <location>
        <begin position="9"/>
        <end position="281"/>
    </location>
</feature>
<dbReference type="GO" id="GO:0005524">
    <property type="term" value="F:ATP binding"/>
    <property type="evidence" value="ECO:0007669"/>
    <property type="project" value="InterPro"/>
</dbReference>
<dbReference type="Gene3D" id="1.10.510.10">
    <property type="entry name" value="Transferase(Phosphotransferase) domain 1"/>
    <property type="match status" value="1"/>
</dbReference>
<dbReference type="RefSeq" id="WP_212519074.1">
    <property type="nucleotide sequence ID" value="NZ_JAGSOH010000045.1"/>
</dbReference>
<dbReference type="EMBL" id="JAGSOH010000045">
    <property type="protein sequence ID" value="MBR7827933.1"/>
    <property type="molecule type" value="Genomic_DNA"/>
</dbReference>
<accession>A0A941EC77</accession>
<gene>
    <name evidence="2" type="ORF">KDK95_16570</name>
</gene>
<evidence type="ECO:0000313" key="3">
    <source>
        <dbReference type="Proteomes" id="UP000676325"/>
    </source>
</evidence>
<organism evidence="2 3">
    <name type="scientific">Actinospica acidithermotolerans</name>
    <dbReference type="NCBI Taxonomy" id="2828514"/>
    <lineage>
        <taxon>Bacteria</taxon>
        <taxon>Bacillati</taxon>
        <taxon>Actinomycetota</taxon>
        <taxon>Actinomycetes</taxon>
        <taxon>Catenulisporales</taxon>
        <taxon>Actinospicaceae</taxon>
        <taxon>Actinospica</taxon>
    </lineage>
</organism>